<dbReference type="PROSITE" id="PS50005">
    <property type="entry name" value="TPR"/>
    <property type="match status" value="1"/>
</dbReference>
<gene>
    <name evidence="5" type="ORF">Q9312_18780</name>
</gene>
<dbReference type="InterPro" id="IPR019734">
    <property type="entry name" value="TPR_rpt"/>
</dbReference>
<dbReference type="PROSITE" id="PS50293">
    <property type="entry name" value="TPR_REGION"/>
    <property type="match status" value="1"/>
</dbReference>
<evidence type="ECO:0000256" key="4">
    <source>
        <dbReference type="SAM" id="SignalP"/>
    </source>
</evidence>
<dbReference type="InterPro" id="IPR011990">
    <property type="entry name" value="TPR-like_helical_dom_sf"/>
</dbReference>
<keyword evidence="2 3" id="KW-0802">TPR repeat</keyword>
<proteinExistence type="predicted"/>
<feature type="signal peptide" evidence="4">
    <location>
        <begin position="1"/>
        <end position="20"/>
    </location>
</feature>
<feature type="chain" id="PRO_5041457288" evidence="4">
    <location>
        <begin position="21"/>
        <end position="153"/>
    </location>
</feature>
<dbReference type="SUPFAM" id="SSF48452">
    <property type="entry name" value="TPR-like"/>
    <property type="match status" value="1"/>
</dbReference>
<evidence type="ECO:0000256" key="1">
    <source>
        <dbReference type="ARBA" id="ARBA00022737"/>
    </source>
</evidence>
<dbReference type="Pfam" id="PF07719">
    <property type="entry name" value="TPR_2"/>
    <property type="match status" value="1"/>
</dbReference>
<feature type="repeat" description="TPR" evidence="3">
    <location>
        <begin position="68"/>
        <end position="101"/>
    </location>
</feature>
<evidence type="ECO:0000313" key="5">
    <source>
        <dbReference type="EMBL" id="WMS87255.1"/>
    </source>
</evidence>
<dbReference type="PROSITE" id="PS51257">
    <property type="entry name" value="PROKAR_LIPOPROTEIN"/>
    <property type="match status" value="1"/>
</dbReference>
<reference evidence="5 6" key="1">
    <citation type="submission" date="2023-08" db="EMBL/GenBank/DDBJ databases">
        <title>Pleionea litopenaei sp. nov., isolated from stomach of juvenile Litopenaeus vannamei.</title>
        <authorList>
            <person name="Rho A.M."/>
            <person name="Hwang C.Y."/>
        </authorList>
    </citation>
    <scope>NUCLEOTIDE SEQUENCE [LARGE SCALE GENOMIC DNA]</scope>
    <source>
        <strain evidence="5 6">HL-JVS1</strain>
    </source>
</reference>
<evidence type="ECO:0000256" key="3">
    <source>
        <dbReference type="PROSITE-ProRule" id="PRU00339"/>
    </source>
</evidence>
<evidence type="ECO:0000313" key="6">
    <source>
        <dbReference type="Proteomes" id="UP001239782"/>
    </source>
</evidence>
<dbReference type="Gene3D" id="1.25.40.10">
    <property type="entry name" value="Tetratricopeptide repeat domain"/>
    <property type="match status" value="1"/>
</dbReference>
<keyword evidence="4" id="KW-0732">Signal</keyword>
<organism evidence="5 6">
    <name type="scientific">Pleionea litopenaei</name>
    <dbReference type="NCBI Taxonomy" id="3070815"/>
    <lineage>
        <taxon>Bacteria</taxon>
        <taxon>Pseudomonadati</taxon>
        <taxon>Pseudomonadota</taxon>
        <taxon>Gammaproteobacteria</taxon>
        <taxon>Oceanospirillales</taxon>
        <taxon>Pleioneaceae</taxon>
        <taxon>Pleionea</taxon>
    </lineage>
</organism>
<sequence>MSRWLSLVIAVVLVSGCASSNKVNVAATGDSAPLSKRLAEADRVYEEARLPKAETLYLGIVRDHPKSTNAWLRLGNIYMRQGRVKGAIRCFEEVLKLDPKDGRAWYNLSLARVRQAIDTLEQGEKVVPIDSAHHIYLVELHSRLNSKMSGEQQ</sequence>
<dbReference type="RefSeq" id="WP_309202395.1">
    <property type="nucleotide sequence ID" value="NZ_CP133548.1"/>
</dbReference>
<dbReference type="EMBL" id="CP133548">
    <property type="protein sequence ID" value="WMS87255.1"/>
    <property type="molecule type" value="Genomic_DNA"/>
</dbReference>
<evidence type="ECO:0000256" key="2">
    <source>
        <dbReference type="ARBA" id="ARBA00022803"/>
    </source>
</evidence>
<dbReference type="KEGG" id="plei:Q9312_18780"/>
<protein>
    <submittedName>
        <fullName evidence="5">Tetratricopeptide repeat protein</fullName>
    </submittedName>
</protein>
<dbReference type="InterPro" id="IPR013105">
    <property type="entry name" value="TPR_2"/>
</dbReference>
<dbReference type="AlphaFoldDB" id="A0AA51RTE5"/>
<dbReference type="Proteomes" id="UP001239782">
    <property type="component" value="Chromosome"/>
</dbReference>
<keyword evidence="6" id="KW-1185">Reference proteome</keyword>
<name>A0AA51RTE5_9GAMM</name>
<dbReference type="SMART" id="SM00028">
    <property type="entry name" value="TPR"/>
    <property type="match status" value="1"/>
</dbReference>
<keyword evidence="1" id="KW-0677">Repeat</keyword>
<accession>A0AA51RTE5</accession>